<evidence type="ECO:0000313" key="3">
    <source>
        <dbReference type="Proteomes" id="UP001239445"/>
    </source>
</evidence>
<reference evidence="2" key="1">
    <citation type="submission" date="2023-06" db="EMBL/GenBank/DDBJ databases">
        <title>Genome-scale phylogeny and comparative genomics of the fungal order Sordariales.</title>
        <authorList>
            <consortium name="Lawrence Berkeley National Laboratory"/>
            <person name="Hensen N."/>
            <person name="Bonometti L."/>
            <person name="Westerberg I."/>
            <person name="Brannstrom I.O."/>
            <person name="Guillou S."/>
            <person name="Cros-Aarteil S."/>
            <person name="Calhoun S."/>
            <person name="Haridas S."/>
            <person name="Kuo A."/>
            <person name="Mondo S."/>
            <person name="Pangilinan J."/>
            <person name="Riley R."/>
            <person name="Labutti K."/>
            <person name="Andreopoulos B."/>
            <person name="Lipzen A."/>
            <person name="Chen C."/>
            <person name="Yanf M."/>
            <person name="Daum C."/>
            <person name="Ng V."/>
            <person name="Clum A."/>
            <person name="Steindorff A."/>
            <person name="Ohm R."/>
            <person name="Martin F."/>
            <person name="Silar P."/>
            <person name="Natvig D."/>
            <person name="Lalanne C."/>
            <person name="Gautier V."/>
            <person name="Ament-Velasquez S.L."/>
            <person name="Kruys A."/>
            <person name="Hutchinson M.I."/>
            <person name="Powell A.J."/>
            <person name="Barry K."/>
            <person name="Miller A.N."/>
            <person name="Grigoriev I.V."/>
            <person name="Debuchy R."/>
            <person name="Gladieux P."/>
            <person name="Thoren M.H."/>
            <person name="Johannesson H."/>
        </authorList>
    </citation>
    <scope>NUCLEOTIDE SEQUENCE</scope>
    <source>
        <strain evidence="2">PSN4</strain>
    </source>
</reference>
<feature type="region of interest" description="Disordered" evidence="1">
    <location>
        <begin position="88"/>
        <end position="112"/>
    </location>
</feature>
<protein>
    <submittedName>
        <fullName evidence="2">Uncharacterized protein</fullName>
    </submittedName>
</protein>
<feature type="compositionally biased region" description="Basic and acidic residues" evidence="1">
    <location>
        <begin position="88"/>
        <end position="104"/>
    </location>
</feature>
<organism evidence="2 3">
    <name type="scientific">Echria macrotheca</name>
    <dbReference type="NCBI Taxonomy" id="438768"/>
    <lineage>
        <taxon>Eukaryota</taxon>
        <taxon>Fungi</taxon>
        <taxon>Dikarya</taxon>
        <taxon>Ascomycota</taxon>
        <taxon>Pezizomycotina</taxon>
        <taxon>Sordariomycetes</taxon>
        <taxon>Sordariomycetidae</taxon>
        <taxon>Sordariales</taxon>
        <taxon>Schizotheciaceae</taxon>
        <taxon>Echria</taxon>
    </lineage>
</organism>
<accession>A0AAJ0BAB3</accession>
<sequence length="621" mass="70634">MAPVPEQVGAADGGSRLRKWFDDDDLAGDLDGNSEWSTVKENIQKIKFEAFDSVNDPDLKALIKMLDTCKDRDQQKANVEQLRKYLDKKDREAKEAEQRAEEAKKKHHRQHPRLSRAIEGAKALAKPIMKTFGCLVEILDKTVFIASELTFQTQYEVALKAILLFRTAYQEASGLTEEVVAAFEQIDGYVEEMEFLSGEITSTRLYKAVNRLFVSIVTFIAAAISYLGKRVIVKMAMALGGKNDKFRNLIKSIGAAHEEASRVQTLVGLAVNLTSLRKVESIGKDTMAIQTELQSLDKKVSRLLQEPDSFTKAARWQLQAVYEHTNFQSILHVQNLLAKLFDAPYQPAEELSFNDRERIFLSPKDRWHRQPTGADFWSAYGRSAQITGVGRPDKMGLERLPSALVWVAGRISRRNVSWVSSFSVDLIYHLREFCNVDVAYAFCRRGRGERYVPAVIIKSFICQLLELYPEAAIRNVRFLSEKRFEGIRDCNVPGAALRAWELLEDVLRFIRPTMELRNRRVLVLVDRLDLCTSGRGFSVLRDFIPRLQRLAEQTARVSVMVTAAEVSPMDVHTLNTEQGRLLPYGQRVFHRSTVPVPKNFPELTPTPPDHNYLVVKLRENS</sequence>
<proteinExistence type="predicted"/>
<evidence type="ECO:0000313" key="2">
    <source>
        <dbReference type="EMBL" id="KAK1753649.1"/>
    </source>
</evidence>
<dbReference type="EMBL" id="MU839837">
    <property type="protein sequence ID" value="KAK1753649.1"/>
    <property type="molecule type" value="Genomic_DNA"/>
</dbReference>
<comment type="caution">
    <text evidence="2">The sequence shown here is derived from an EMBL/GenBank/DDBJ whole genome shotgun (WGS) entry which is preliminary data.</text>
</comment>
<name>A0AAJ0BAB3_9PEZI</name>
<evidence type="ECO:0000256" key="1">
    <source>
        <dbReference type="SAM" id="MobiDB-lite"/>
    </source>
</evidence>
<keyword evidence="3" id="KW-1185">Reference proteome</keyword>
<dbReference type="Proteomes" id="UP001239445">
    <property type="component" value="Unassembled WGS sequence"/>
</dbReference>
<gene>
    <name evidence="2" type="ORF">QBC47DRAFT_430486</name>
</gene>
<dbReference type="AlphaFoldDB" id="A0AAJ0BAB3"/>